<dbReference type="AlphaFoldDB" id="A0ABC8AQB2"/>
<dbReference type="SUPFAM" id="SSF47413">
    <property type="entry name" value="lambda repressor-like DNA-binding domains"/>
    <property type="match status" value="1"/>
</dbReference>
<dbReference type="InterPro" id="IPR010982">
    <property type="entry name" value="Lambda_DNA-bd_dom_sf"/>
</dbReference>
<protein>
    <recommendedName>
        <fullName evidence="1">HTH cro/C1-type domain-containing protein</fullName>
    </recommendedName>
</protein>
<dbReference type="InterPro" id="IPR001387">
    <property type="entry name" value="Cro/C1-type_HTH"/>
</dbReference>
<gene>
    <name evidence="2" type="ORF">NS506_02259</name>
</gene>
<accession>A0ABC8AQB2</accession>
<evidence type="ECO:0000313" key="2">
    <source>
        <dbReference type="EMBL" id="APA96325.1"/>
    </source>
</evidence>
<feature type="domain" description="HTH cro/C1-type" evidence="1">
    <location>
        <begin position="15"/>
        <end position="69"/>
    </location>
</feature>
<dbReference type="EMBL" id="CP017839">
    <property type="protein sequence ID" value="APA96325.1"/>
    <property type="molecule type" value="Genomic_DNA"/>
</dbReference>
<evidence type="ECO:0000313" key="3">
    <source>
        <dbReference type="Proteomes" id="UP000180166"/>
    </source>
</evidence>
<dbReference type="PROSITE" id="PS50943">
    <property type="entry name" value="HTH_CROC1"/>
    <property type="match status" value="1"/>
</dbReference>
<proteinExistence type="predicted"/>
<dbReference type="Gene3D" id="1.10.260.40">
    <property type="entry name" value="lambda repressor-like DNA-binding domains"/>
    <property type="match status" value="1"/>
</dbReference>
<dbReference type="Pfam" id="PF13560">
    <property type="entry name" value="HTH_31"/>
    <property type="match status" value="1"/>
</dbReference>
<dbReference type="SMART" id="SM00530">
    <property type="entry name" value="HTH_XRE"/>
    <property type="match status" value="1"/>
</dbReference>
<dbReference type="Proteomes" id="UP000180166">
    <property type="component" value="Chromosome"/>
</dbReference>
<organism evidence="2 3">
    <name type="scientific">Nocardia seriolae</name>
    <dbReference type="NCBI Taxonomy" id="37332"/>
    <lineage>
        <taxon>Bacteria</taxon>
        <taxon>Bacillati</taxon>
        <taxon>Actinomycetota</taxon>
        <taxon>Actinomycetes</taxon>
        <taxon>Mycobacteriales</taxon>
        <taxon>Nocardiaceae</taxon>
        <taxon>Nocardia</taxon>
    </lineage>
</organism>
<reference evidence="2 3" key="1">
    <citation type="submission" date="2016-10" db="EMBL/GenBank/DDBJ databases">
        <title>Genome sequence of Nocardia seriolae strain EM150506, isolated from Anguila japonica.</title>
        <authorList>
            <person name="Han H.-J."/>
        </authorList>
    </citation>
    <scope>NUCLEOTIDE SEQUENCE [LARGE SCALE GENOMIC DNA]</scope>
    <source>
        <strain evidence="2 3">EM150506</strain>
    </source>
</reference>
<dbReference type="RefSeq" id="WP_071343693.1">
    <property type="nucleotide sequence ID" value="NZ_CP017839.1"/>
</dbReference>
<evidence type="ECO:0000259" key="1">
    <source>
        <dbReference type="PROSITE" id="PS50943"/>
    </source>
</evidence>
<name>A0ABC8AQB2_9NOCA</name>
<dbReference type="KEGG" id="nsr:NS506_02259"/>
<sequence length="341" mass="37419">MTRYDPVGEPIGDLIRRLRKERGLTQKSLADKVKCSRSQIQQIESGARIPQRPLRESLSAVLGVPLPASGRTVAPAEAADTRADNLRMGFNVLLGRDPVAAEHALRIAQGLVAAGAAGPEVASLRAIAMRQLERAENVLAQVPSRVARVPEWNTVADWCTVIEQATRSVRMVHAAGFAAIGGEVGDEYHATMLRLAARTGSATVDIHRIYVIDSVSDLWPYDDRLWQMTRAGIGNLVVKRSHAPNAQGVLVVDERFAISGDYDTLREGRLASRFSTLQPDIDFQVNRFEKLEALRRRGKAIRINDLIANPPLSQFTSLDVGECRGLFHAALEQAWDELPPA</sequence>
<dbReference type="CDD" id="cd00093">
    <property type="entry name" value="HTH_XRE"/>
    <property type="match status" value="1"/>
</dbReference>